<keyword evidence="4" id="KW-0802">TPR repeat</keyword>
<feature type="domain" description="Outer membrane lipoprotein BamD-like" evidence="6">
    <location>
        <begin position="74"/>
        <end position="241"/>
    </location>
</feature>
<dbReference type="InterPro" id="IPR019734">
    <property type="entry name" value="TPR_rpt"/>
</dbReference>
<evidence type="ECO:0000256" key="1">
    <source>
        <dbReference type="ARBA" id="ARBA00022729"/>
    </source>
</evidence>
<feature type="region of interest" description="Disordered" evidence="5">
    <location>
        <begin position="1"/>
        <end position="31"/>
    </location>
</feature>
<evidence type="ECO:0000313" key="8">
    <source>
        <dbReference type="Proteomes" id="UP000317691"/>
    </source>
</evidence>
<dbReference type="Proteomes" id="UP000317691">
    <property type="component" value="Unassembled WGS sequence"/>
</dbReference>
<dbReference type="EMBL" id="VBOZ01000002">
    <property type="protein sequence ID" value="TMQ67258.1"/>
    <property type="molecule type" value="Genomic_DNA"/>
</dbReference>
<dbReference type="InterPro" id="IPR017689">
    <property type="entry name" value="BamD"/>
</dbReference>
<reference evidence="7 8" key="1">
    <citation type="journal article" date="2019" name="Nat. Microbiol.">
        <title>Mediterranean grassland soil C-N compound turnover is dependent on rainfall and depth, and is mediated by genomically divergent microorganisms.</title>
        <authorList>
            <person name="Diamond S."/>
            <person name="Andeer P.F."/>
            <person name="Li Z."/>
            <person name="Crits-Christoph A."/>
            <person name="Burstein D."/>
            <person name="Anantharaman K."/>
            <person name="Lane K.R."/>
            <person name="Thomas B.C."/>
            <person name="Pan C."/>
            <person name="Northen T.R."/>
            <person name="Banfield J.F."/>
        </authorList>
    </citation>
    <scope>NUCLEOTIDE SEQUENCE [LARGE SCALE GENOMIC DNA]</scope>
    <source>
        <strain evidence="7">WS_9</strain>
    </source>
</reference>
<dbReference type="Gene3D" id="1.25.40.10">
    <property type="entry name" value="Tetratricopeptide repeat domain"/>
    <property type="match status" value="1"/>
</dbReference>
<evidence type="ECO:0000259" key="6">
    <source>
        <dbReference type="Pfam" id="PF13525"/>
    </source>
</evidence>
<keyword evidence="1" id="KW-0732">Signal</keyword>
<dbReference type="InterPro" id="IPR011990">
    <property type="entry name" value="TPR-like_helical_dom_sf"/>
</dbReference>
<feature type="repeat" description="TPR" evidence="4">
    <location>
        <begin position="203"/>
        <end position="236"/>
    </location>
</feature>
<name>A0A538TUI6_UNCEI</name>
<dbReference type="Pfam" id="PF13525">
    <property type="entry name" value="YfiO"/>
    <property type="match status" value="1"/>
</dbReference>
<evidence type="ECO:0000313" key="7">
    <source>
        <dbReference type="EMBL" id="TMQ67258.1"/>
    </source>
</evidence>
<organism evidence="7 8">
    <name type="scientific">Eiseniibacteriota bacterium</name>
    <dbReference type="NCBI Taxonomy" id="2212470"/>
    <lineage>
        <taxon>Bacteria</taxon>
        <taxon>Candidatus Eiseniibacteriota</taxon>
    </lineage>
</organism>
<accession>A0A538TUI6</accession>
<keyword evidence="2" id="KW-0472">Membrane</keyword>
<evidence type="ECO:0000256" key="2">
    <source>
        <dbReference type="ARBA" id="ARBA00023136"/>
    </source>
</evidence>
<evidence type="ECO:0000256" key="4">
    <source>
        <dbReference type="PROSITE-ProRule" id="PRU00339"/>
    </source>
</evidence>
<dbReference type="PROSITE" id="PS50005">
    <property type="entry name" value="TPR"/>
    <property type="match status" value="2"/>
</dbReference>
<dbReference type="NCBIfam" id="TIGR03302">
    <property type="entry name" value="OM_YfiO"/>
    <property type="match status" value="1"/>
</dbReference>
<proteinExistence type="predicted"/>
<comment type="caution">
    <text evidence="7">The sequence shown here is derived from an EMBL/GenBank/DDBJ whole genome shotgun (WGS) entry which is preliminary data.</text>
</comment>
<dbReference type="AlphaFoldDB" id="A0A538TUI6"/>
<keyword evidence="3" id="KW-0998">Cell outer membrane</keyword>
<evidence type="ECO:0000256" key="5">
    <source>
        <dbReference type="SAM" id="MobiDB-lite"/>
    </source>
</evidence>
<sequence length="291" mass="32649">MGALPPREQGRRPGPLVHRHAGARGGSRGRSAGPMIRYAARRALARAGVAALLVLASGCGGSLREAAVGGVASFDRGKEEFDRGQWLDAIADFKAYVEQFPGTEKTDDALFYLGEAYFRTKDYALASGQYDRLIRDFPGSPLHPDALFQLARCDDLQSRPAPLDQAETIRSISRYKEFLELYPEHKRAAEAKLRLEALTDRLAEKRWRNGRLYFRLRHYDAAEYYFRSVIQNYPASSWASESQLFLADVLVRKKKRAEAVTVLRAVEESVASADVKARAQKRLRELEGAKE</sequence>
<dbReference type="SUPFAM" id="SSF48452">
    <property type="entry name" value="TPR-like"/>
    <property type="match status" value="1"/>
</dbReference>
<evidence type="ECO:0000256" key="3">
    <source>
        <dbReference type="ARBA" id="ARBA00023237"/>
    </source>
</evidence>
<gene>
    <name evidence="7" type="primary">bamD</name>
    <name evidence="7" type="ORF">E6K79_00510</name>
</gene>
<feature type="repeat" description="TPR" evidence="4">
    <location>
        <begin position="107"/>
        <end position="140"/>
    </location>
</feature>
<dbReference type="InterPro" id="IPR039565">
    <property type="entry name" value="BamD-like"/>
</dbReference>
<protein>
    <submittedName>
        <fullName evidence="7">Outer membrane protein assembly factor BamD</fullName>
    </submittedName>
</protein>